<reference evidence="6" key="3">
    <citation type="submission" date="2025-09" db="UniProtKB">
        <authorList>
            <consortium name="Ensembl"/>
        </authorList>
    </citation>
    <scope>IDENTIFICATION</scope>
</reference>
<keyword evidence="1" id="KW-0732">Signal</keyword>
<keyword evidence="2" id="KW-0391">Immunity</keyword>
<keyword evidence="2" id="KW-1064">Adaptive immunity</keyword>
<dbReference type="AlphaFoldDB" id="A0AAQ4NQK0"/>
<dbReference type="PANTHER" id="PTHR19367">
    <property type="entry name" value="T-CELL RECEPTOR ALPHA CHAIN V REGION"/>
    <property type="match status" value="1"/>
</dbReference>
<dbReference type="SMART" id="SM00406">
    <property type="entry name" value="IGv"/>
    <property type="match status" value="1"/>
</dbReference>
<protein>
    <recommendedName>
        <fullName evidence="5">Immunoglobulin V-set domain-containing protein</fullName>
    </recommendedName>
</protein>
<evidence type="ECO:0000256" key="1">
    <source>
        <dbReference type="ARBA" id="ARBA00022729"/>
    </source>
</evidence>
<evidence type="ECO:0000256" key="2">
    <source>
        <dbReference type="ARBA" id="ARBA00023130"/>
    </source>
</evidence>
<evidence type="ECO:0000259" key="5">
    <source>
        <dbReference type="SMART" id="SM00406"/>
    </source>
</evidence>
<keyword evidence="3" id="KW-0675">Receptor</keyword>
<keyword evidence="7" id="KW-1185">Reference proteome</keyword>
<proteinExistence type="predicted"/>
<dbReference type="SUPFAM" id="SSF48726">
    <property type="entry name" value="Immunoglobulin"/>
    <property type="match status" value="1"/>
</dbReference>
<dbReference type="Proteomes" id="UP000007635">
    <property type="component" value="Chromosome III"/>
</dbReference>
<evidence type="ECO:0000313" key="7">
    <source>
        <dbReference type="Proteomes" id="UP000007635"/>
    </source>
</evidence>
<accession>A0AAQ4NQK0</accession>
<dbReference type="Pfam" id="PF07686">
    <property type="entry name" value="V-set"/>
    <property type="match status" value="1"/>
</dbReference>
<dbReference type="Gene3D" id="2.60.40.10">
    <property type="entry name" value="Immunoglobulins"/>
    <property type="match status" value="1"/>
</dbReference>
<sequence>LTELSLLLGFSCEELTPAESEENSVEDTTVTMSYNYYQAATYSDYFFWYRQHPGKPPEFLIVHSGTQHETSSRLSAEVSDDKTRIDLKISSATVSDSAVYYCAVRPTVTGSTKTLYKNLCSKDNSVHHPPEGVSI</sequence>
<keyword evidence="4" id="KW-0393">Immunoglobulin domain</keyword>
<name>A0AAQ4NQK0_GASAC</name>
<dbReference type="InterPro" id="IPR036179">
    <property type="entry name" value="Ig-like_dom_sf"/>
</dbReference>
<evidence type="ECO:0000256" key="4">
    <source>
        <dbReference type="ARBA" id="ARBA00023319"/>
    </source>
</evidence>
<evidence type="ECO:0000313" key="6">
    <source>
        <dbReference type="Ensembl" id="ENSGACP00000028603.1"/>
    </source>
</evidence>
<reference evidence="6 7" key="1">
    <citation type="journal article" date="2021" name="G3 (Bethesda)">
        <title>Improved contiguity of the threespine stickleback genome using long-read sequencing.</title>
        <authorList>
            <person name="Nath S."/>
            <person name="Shaw D.E."/>
            <person name="White M.A."/>
        </authorList>
    </citation>
    <scope>NUCLEOTIDE SEQUENCE [LARGE SCALE GENOMIC DNA]</scope>
    <source>
        <strain evidence="6 7">Lake Benthic</strain>
    </source>
</reference>
<reference evidence="6" key="2">
    <citation type="submission" date="2025-08" db="UniProtKB">
        <authorList>
            <consortium name="Ensembl"/>
        </authorList>
    </citation>
    <scope>IDENTIFICATION</scope>
</reference>
<organism evidence="6 7">
    <name type="scientific">Gasterosteus aculeatus aculeatus</name>
    <name type="common">three-spined stickleback</name>
    <dbReference type="NCBI Taxonomy" id="481459"/>
    <lineage>
        <taxon>Eukaryota</taxon>
        <taxon>Metazoa</taxon>
        <taxon>Chordata</taxon>
        <taxon>Craniata</taxon>
        <taxon>Vertebrata</taxon>
        <taxon>Euteleostomi</taxon>
        <taxon>Actinopterygii</taxon>
        <taxon>Neopterygii</taxon>
        <taxon>Teleostei</taxon>
        <taxon>Neoteleostei</taxon>
        <taxon>Acanthomorphata</taxon>
        <taxon>Eupercaria</taxon>
        <taxon>Perciformes</taxon>
        <taxon>Cottioidei</taxon>
        <taxon>Gasterosteales</taxon>
        <taxon>Gasterosteidae</taxon>
        <taxon>Gasterosteus</taxon>
    </lineage>
</organism>
<dbReference type="InterPro" id="IPR013783">
    <property type="entry name" value="Ig-like_fold"/>
</dbReference>
<dbReference type="InterPro" id="IPR051287">
    <property type="entry name" value="TCR_variable_region"/>
</dbReference>
<evidence type="ECO:0000256" key="3">
    <source>
        <dbReference type="ARBA" id="ARBA00023170"/>
    </source>
</evidence>
<dbReference type="GO" id="GO:0002250">
    <property type="term" value="P:adaptive immune response"/>
    <property type="evidence" value="ECO:0007669"/>
    <property type="project" value="UniProtKB-KW"/>
</dbReference>
<dbReference type="Ensembl" id="ENSGACT00000062937.1">
    <property type="protein sequence ID" value="ENSGACP00000028603.1"/>
    <property type="gene ID" value="ENSGACG00000037309.1"/>
</dbReference>
<feature type="domain" description="Immunoglobulin V-set" evidence="5">
    <location>
        <begin position="29"/>
        <end position="104"/>
    </location>
</feature>
<dbReference type="InterPro" id="IPR013106">
    <property type="entry name" value="Ig_V-set"/>
</dbReference>
<dbReference type="PANTHER" id="PTHR19367:SF18">
    <property type="entry name" value="T CELL RECEPTOR ALPHA VARIABLE 16"/>
    <property type="match status" value="1"/>
</dbReference>
<dbReference type="GeneTree" id="ENSGT01030000234891"/>